<accession>A0A0F8A5K6</accession>
<organism evidence="5 6">
    <name type="scientific">Hirsutella minnesotensis 3608</name>
    <dbReference type="NCBI Taxonomy" id="1043627"/>
    <lineage>
        <taxon>Eukaryota</taxon>
        <taxon>Fungi</taxon>
        <taxon>Dikarya</taxon>
        <taxon>Ascomycota</taxon>
        <taxon>Pezizomycotina</taxon>
        <taxon>Sordariomycetes</taxon>
        <taxon>Hypocreomycetidae</taxon>
        <taxon>Hypocreales</taxon>
        <taxon>Ophiocordycipitaceae</taxon>
        <taxon>Hirsutella</taxon>
    </lineage>
</organism>
<proteinExistence type="inferred from homology"/>
<evidence type="ECO:0000313" key="5">
    <source>
        <dbReference type="EMBL" id="KJZ75494.1"/>
    </source>
</evidence>
<keyword evidence="3" id="KW-0560">Oxidoreductase</keyword>
<keyword evidence="2" id="KW-0285">Flavoprotein</keyword>
<dbReference type="GO" id="GO:0097237">
    <property type="term" value="P:cellular response to toxic substance"/>
    <property type="evidence" value="ECO:0007669"/>
    <property type="project" value="UniProtKB-ARBA"/>
</dbReference>
<gene>
    <name evidence="5" type="ORF">HIM_05190</name>
</gene>
<dbReference type="AlphaFoldDB" id="A0A0F8A5K6"/>
<dbReference type="Pfam" id="PF07992">
    <property type="entry name" value="Pyr_redox_2"/>
    <property type="match status" value="1"/>
</dbReference>
<protein>
    <recommendedName>
        <fullName evidence="4">FAD/NAD(P)-binding domain-containing protein</fullName>
    </recommendedName>
</protein>
<evidence type="ECO:0000256" key="3">
    <source>
        <dbReference type="ARBA" id="ARBA00023002"/>
    </source>
</evidence>
<evidence type="ECO:0000256" key="2">
    <source>
        <dbReference type="ARBA" id="ARBA00022630"/>
    </source>
</evidence>
<dbReference type="InterPro" id="IPR050097">
    <property type="entry name" value="Ferredoxin-NADP_redctase_2"/>
</dbReference>
<dbReference type="SUPFAM" id="SSF51905">
    <property type="entry name" value="FAD/NAD(P)-binding domain"/>
    <property type="match status" value="1"/>
</dbReference>
<dbReference type="GO" id="GO:0016491">
    <property type="term" value="F:oxidoreductase activity"/>
    <property type="evidence" value="ECO:0007669"/>
    <property type="project" value="UniProtKB-KW"/>
</dbReference>
<dbReference type="InterPro" id="IPR036188">
    <property type="entry name" value="FAD/NAD-bd_sf"/>
</dbReference>
<evidence type="ECO:0000259" key="4">
    <source>
        <dbReference type="Pfam" id="PF07992"/>
    </source>
</evidence>
<dbReference type="EMBL" id="KQ030517">
    <property type="protein sequence ID" value="KJZ75494.1"/>
    <property type="molecule type" value="Genomic_DNA"/>
</dbReference>
<dbReference type="PRINTS" id="PR00469">
    <property type="entry name" value="PNDRDTASEII"/>
</dbReference>
<dbReference type="InterPro" id="IPR023753">
    <property type="entry name" value="FAD/NAD-binding_dom"/>
</dbReference>
<dbReference type="PRINTS" id="PR00368">
    <property type="entry name" value="FADPNR"/>
</dbReference>
<dbReference type="OrthoDB" id="4570620at2759"/>
<reference evidence="5 6" key="1">
    <citation type="journal article" date="2014" name="Genome Biol. Evol.">
        <title>Comparative genomics and transcriptomics analyses reveal divergent lifestyle features of nematode endoparasitic fungus Hirsutella minnesotensis.</title>
        <authorList>
            <person name="Lai Y."/>
            <person name="Liu K."/>
            <person name="Zhang X."/>
            <person name="Zhang X."/>
            <person name="Li K."/>
            <person name="Wang N."/>
            <person name="Shu C."/>
            <person name="Wu Y."/>
            <person name="Wang C."/>
            <person name="Bushley K.E."/>
            <person name="Xiang M."/>
            <person name="Liu X."/>
        </authorList>
    </citation>
    <scope>NUCLEOTIDE SEQUENCE [LARGE SCALE GENOMIC DNA]</scope>
    <source>
        <strain evidence="5 6">3608</strain>
    </source>
</reference>
<sequence length="537" mass="60116">MLSSVVIHRTTFICYVTIENSTMKPFAFGLLAAVVACADALSPPRDYGGNSYSGGGHEPGYKEHEHHGYEHEVERPYGHHGYDHEERPYGHHGYDHEERPYGHHGYDHEERPYEHHGYDHEERPYEHHGYDHEERPYEHHGYDHEERPYEHHGYEHKHKRPYDFDVVVVGGGPAGLSATSSLARVRRKVLMIDSAEYRNNPTLHAHDILGFDGVTPAFFRTEARKQVMRYPTVTMTNGTVTKIEPQDGNKYFKVTYGKNNQGQYGSGGGKTVTARRIILGTGLRDNLPSTPGVAKNWGRGIYWCTWCDGFEHADQKMGLLANIASVPGMVRTILTLNHDIVALTNGTSTPQNQQALTEKEPGWQAFLARNNVTIDDRPLKEIKLLEGVKPNPPKPNSPTEAANRLFLVEFTHGPPIKRNGFLLTANAVPAPLVRSEPRIKLTDKHRIVVNGEHGFETTMPGVFSAGDPNDGGAANVYYALWSAKRAAVNVHSDLAKDDAKAQEGLSKRAVETNAEALWEMMNEAPGHVLYGGKFNKF</sequence>
<dbReference type="PANTHER" id="PTHR48105">
    <property type="entry name" value="THIOREDOXIN REDUCTASE 1-RELATED-RELATED"/>
    <property type="match status" value="1"/>
</dbReference>
<dbReference type="Gene3D" id="3.50.50.60">
    <property type="entry name" value="FAD/NAD(P)-binding domain"/>
    <property type="match status" value="2"/>
</dbReference>
<evidence type="ECO:0000256" key="1">
    <source>
        <dbReference type="ARBA" id="ARBA00009333"/>
    </source>
</evidence>
<feature type="domain" description="FAD/NAD(P)-binding" evidence="4">
    <location>
        <begin position="164"/>
        <end position="316"/>
    </location>
</feature>
<comment type="similarity">
    <text evidence="1">Belongs to the class-II pyridine nucleotide-disulfide oxidoreductase family.</text>
</comment>
<dbReference type="Proteomes" id="UP000054481">
    <property type="component" value="Unassembled WGS sequence"/>
</dbReference>
<name>A0A0F8A5K6_9HYPO</name>
<keyword evidence="6" id="KW-1185">Reference proteome</keyword>
<evidence type="ECO:0000313" key="6">
    <source>
        <dbReference type="Proteomes" id="UP000054481"/>
    </source>
</evidence>